<comment type="similarity">
    <text evidence="1">Belongs to the Gfa family.</text>
</comment>
<evidence type="ECO:0000256" key="1">
    <source>
        <dbReference type="ARBA" id="ARBA00005495"/>
    </source>
</evidence>
<accession>A0ABQ0LIZ7</accession>
<dbReference type="InterPro" id="IPR052355">
    <property type="entry name" value="CENP-V-like"/>
</dbReference>
<keyword evidence="3" id="KW-0862">Zinc</keyword>
<feature type="region of interest" description="Disordered" evidence="4">
    <location>
        <begin position="138"/>
        <end position="158"/>
    </location>
</feature>
<dbReference type="Gene3D" id="2.170.150.70">
    <property type="match status" value="1"/>
</dbReference>
<dbReference type="InterPro" id="IPR006913">
    <property type="entry name" value="CENP-V/GFA"/>
</dbReference>
<evidence type="ECO:0000256" key="4">
    <source>
        <dbReference type="SAM" id="MobiDB-lite"/>
    </source>
</evidence>
<feature type="domain" description="CENP-V/GFA" evidence="5">
    <location>
        <begin position="20"/>
        <end position="136"/>
    </location>
</feature>
<dbReference type="PANTHER" id="PTHR28620">
    <property type="entry name" value="CENTROMERE PROTEIN V"/>
    <property type="match status" value="1"/>
</dbReference>
<dbReference type="SUPFAM" id="SSF51316">
    <property type="entry name" value="Mss4-like"/>
    <property type="match status" value="1"/>
</dbReference>
<keyword evidence="2" id="KW-0479">Metal-binding</keyword>
<proteinExistence type="inferred from homology"/>
<gene>
    <name evidence="6" type="ORF">MCHLO_07764</name>
</gene>
<keyword evidence="7" id="KW-1185">Reference proteome</keyword>
<sequence>MASSSSLPIQWPEGAPTFNYQGGCHCKKIRFQFEHPEIYSMPALSCNCSMCASRGYIFVYTPQDKFKLTQGSEDEISQYTFASHIVQHRFCPTCGTAIGVLVPSYGYVGINARTVDGIDLERLQKNLTKVNGRELTLSTTEDGGELKPSVSWGNTGRQ</sequence>
<protein>
    <recommendedName>
        <fullName evidence="5">CENP-V/GFA domain-containing protein</fullName>
    </recommendedName>
</protein>
<evidence type="ECO:0000313" key="7">
    <source>
        <dbReference type="Proteomes" id="UP000815677"/>
    </source>
</evidence>
<name>A0ABQ0LIZ7_MYCCL</name>
<dbReference type="Pfam" id="PF04828">
    <property type="entry name" value="GFA"/>
    <property type="match status" value="1"/>
</dbReference>
<dbReference type="PROSITE" id="PS51891">
    <property type="entry name" value="CENP_V_GFA"/>
    <property type="match status" value="1"/>
</dbReference>
<reference evidence="6" key="1">
    <citation type="submission" date="2014-09" db="EMBL/GenBank/DDBJ databases">
        <title>Genome sequence of the luminous mushroom Mycena chlorophos for searching fungal bioluminescence genes.</title>
        <authorList>
            <person name="Tanaka Y."/>
            <person name="Kasuga D."/>
            <person name="Oba Y."/>
            <person name="Hase S."/>
            <person name="Sato K."/>
            <person name="Oba Y."/>
            <person name="Sakakibara Y."/>
        </authorList>
    </citation>
    <scope>NUCLEOTIDE SEQUENCE</scope>
</reference>
<dbReference type="EMBL" id="DF846523">
    <property type="protein sequence ID" value="GAT50529.1"/>
    <property type="molecule type" value="Genomic_DNA"/>
</dbReference>
<organism evidence="6 7">
    <name type="scientific">Mycena chlorophos</name>
    <name type="common">Agaric fungus</name>
    <name type="synonym">Agaricus chlorophos</name>
    <dbReference type="NCBI Taxonomy" id="658473"/>
    <lineage>
        <taxon>Eukaryota</taxon>
        <taxon>Fungi</taxon>
        <taxon>Dikarya</taxon>
        <taxon>Basidiomycota</taxon>
        <taxon>Agaricomycotina</taxon>
        <taxon>Agaricomycetes</taxon>
        <taxon>Agaricomycetidae</taxon>
        <taxon>Agaricales</taxon>
        <taxon>Marasmiineae</taxon>
        <taxon>Mycenaceae</taxon>
        <taxon>Mycena</taxon>
    </lineage>
</organism>
<evidence type="ECO:0000256" key="2">
    <source>
        <dbReference type="ARBA" id="ARBA00022723"/>
    </source>
</evidence>
<dbReference type="InterPro" id="IPR011057">
    <property type="entry name" value="Mss4-like_sf"/>
</dbReference>
<evidence type="ECO:0000313" key="6">
    <source>
        <dbReference type="EMBL" id="GAT50529.1"/>
    </source>
</evidence>
<evidence type="ECO:0000259" key="5">
    <source>
        <dbReference type="PROSITE" id="PS51891"/>
    </source>
</evidence>
<dbReference type="Proteomes" id="UP000815677">
    <property type="component" value="Unassembled WGS sequence"/>
</dbReference>
<evidence type="ECO:0000256" key="3">
    <source>
        <dbReference type="ARBA" id="ARBA00022833"/>
    </source>
</evidence>
<dbReference type="PANTHER" id="PTHR28620:SF1">
    <property type="entry name" value="CENP-V_GFA DOMAIN-CONTAINING PROTEIN"/>
    <property type="match status" value="1"/>
</dbReference>